<protein>
    <submittedName>
        <fullName evidence="1">SGNH/GDSL hydrolase family protein</fullName>
    </submittedName>
</protein>
<keyword evidence="2" id="KW-1185">Reference proteome</keyword>
<dbReference type="Proteomes" id="UP000720508">
    <property type="component" value="Unassembled WGS sequence"/>
</dbReference>
<gene>
    <name evidence="1" type="ORF">KN815_22725</name>
</gene>
<sequence length="285" mass="30042">MNSNHTSRSRYPYTSSRRPSRHVLTTVAAAVALGVALVGCGGSGSGGRAEGKSTTAEEVRRTGTKVLWMGDSIAGSEGPALGAALKAGGVEFKDASSDGGGTVVAGNEKITKMIAADTWRQLAKNVASFQPTVIAYQVTTYDWGSRDQQRAAYEKFVRTAEDAGAKAVFVPTPPIKIDGFYEKYEPQMRTASPVAKEVADNSGGAAVFLDATRLWGTDASVKKAQRASDGVHNCQQGAASFAAWFATELSRTELGKKGFTPAAVETWANGSWTGNDRFAKLKCDG</sequence>
<proteinExistence type="predicted"/>
<accession>A0ABS6CIV7</accession>
<reference evidence="1 2" key="1">
    <citation type="submission" date="2021-06" db="EMBL/GenBank/DDBJ databases">
        <authorList>
            <person name="Pan X."/>
        </authorList>
    </citation>
    <scope>NUCLEOTIDE SEQUENCE [LARGE SCALE GENOMIC DNA]</scope>
    <source>
        <strain evidence="1 2">4503</strain>
    </source>
</reference>
<evidence type="ECO:0000313" key="2">
    <source>
        <dbReference type="Proteomes" id="UP000720508"/>
    </source>
</evidence>
<evidence type="ECO:0000313" key="1">
    <source>
        <dbReference type="EMBL" id="MBU3866774.1"/>
    </source>
</evidence>
<dbReference type="GO" id="GO:0016787">
    <property type="term" value="F:hydrolase activity"/>
    <property type="evidence" value="ECO:0007669"/>
    <property type="project" value="UniProtKB-KW"/>
</dbReference>
<dbReference type="RefSeq" id="WP_216343782.1">
    <property type="nucleotide sequence ID" value="NZ_JAHLEM010000255.1"/>
</dbReference>
<name>A0ABS6CIV7_9ACTN</name>
<comment type="caution">
    <text evidence="1">The sequence shown here is derived from an EMBL/GenBank/DDBJ whole genome shotgun (WGS) entry which is preliminary data.</text>
</comment>
<dbReference type="EMBL" id="JAHLEM010000255">
    <property type="protein sequence ID" value="MBU3866774.1"/>
    <property type="molecule type" value="Genomic_DNA"/>
</dbReference>
<organism evidence="1 2">
    <name type="scientific">Streptomyces niphimycinicus</name>
    <dbReference type="NCBI Taxonomy" id="2842201"/>
    <lineage>
        <taxon>Bacteria</taxon>
        <taxon>Bacillati</taxon>
        <taxon>Actinomycetota</taxon>
        <taxon>Actinomycetes</taxon>
        <taxon>Kitasatosporales</taxon>
        <taxon>Streptomycetaceae</taxon>
        <taxon>Streptomyces</taxon>
    </lineage>
</organism>
<keyword evidence="1" id="KW-0378">Hydrolase</keyword>